<proteinExistence type="inferred from homology"/>
<feature type="domain" description="HNH nuclease" evidence="3">
    <location>
        <begin position="363"/>
        <end position="415"/>
    </location>
</feature>
<dbReference type="Pfam" id="PF01844">
    <property type="entry name" value="HNH"/>
    <property type="match status" value="1"/>
</dbReference>
<evidence type="ECO:0000313" key="4">
    <source>
        <dbReference type="EMBL" id="MBL1076718.1"/>
    </source>
</evidence>
<dbReference type="EMBL" id="JAERRJ010000007">
    <property type="protein sequence ID" value="MBL1076718.1"/>
    <property type="molecule type" value="Genomic_DNA"/>
</dbReference>
<keyword evidence="5" id="KW-1185">Reference proteome</keyword>
<gene>
    <name evidence="4" type="ORF">JK358_20170</name>
</gene>
<feature type="region of interest" description="Disordered" evidence="2">
    <location>
        <begin position="439"/>
        <end position="458"/>
    </location>
</feature>
<feature type="compositionally biased region" description="Basic residues" evidence="2">
    <location>
        <begin position="481"/>
        <end position="495"/>
    </location>
</feature>
<dbReference type="InterPro" id="IPR002711">
    <property type="entry name" value="HNH"/>
</dbReference>
<comment type="similarity">
    <text evidence="1">Belongs to the Rv1128c/1148c/1588c/1702c/1945/3466 family.</text>
</comment>
<evidence type="ECO:0000256" key="1">
    <source>
        <dbReference type="ARBA" id="ARBA00023450"/>
    </source>
</evidence>
<dbReference type="InterPro" id="IPR003870">
    <property type="entry name" value="DUF222"/>
</dbReference>
<protein>
    <submittedName>
        <fullName evidence="4">DUF222 domain-containing protein</fullName>
    </submittedName>
</protein>
<name>A0ABS1MC06_9NOCA</name>
<feature type="region of interest" description="Disordered" evidence="2">
    <location>
        <begin position="472"/>
        <end position="495"/>
    </location>
</feature>
<dbReference type="Proteomes" id="UP000602198">
    <property type="component" value="Unassembled WGS sequence"/>
</dbReference>
<accession>A0ABS1MC06</accession>
<evidence type="ECO:0000313" key="5">
    <source>
        <dbReference type="Proteomes" id="UP000602198"/>
    </source>
</evidence>
<dbReference type="SMART" id="SM00507">
    <property type="entry name" value="HNHc"/>
    <property type="match status" value="1"/>
</dbReference>
<evidence type="ECO:0000256" key="2">
    <source>
        <dbReference type="SAM" id="MobiDB-lite"/>
    </source>
</evidence>
<sequence>MEEVDVRLGDSVVDTALRALLDAVDALCALPLPSHSDGKAVELLRVTEYAHRKLTAFRTPQIVDLAERGIDKRAGAGSMPLYLKEALHLSSADAYARTRVAEGCGQFLTAEGTPRPVVLAHTAAAHADGLISTDHVRGIARVMQRFPDRVNAAEREQAEQILAGYATQGSPDKLSVIGNAILARLDPDGTLTDVKDQARMRGITLGRQRADGMSPISGEVDPTLRAYLDAFLAKYARPGMCNPDDDESPAVGAESDNHDLVDAAARDCRSVAQRNHDAFVALFAPGTRLDKLGSHRGLPVTAIVTMTVDQLESASGVATTATGGTVPIPQALKMAQHAHPLLALIDHAGVPLFLGRKRLASAAQRLALFAAERGCTRPGCDAPATLSAVHHITDYAKGGRTDLPNLTLACDRCHALVNDGPGGWKTVVMGQDSDYPGRTGWIAPPHIDPTQTPRVNHRHHPDELLARAREQISARTDAVIRQRRQRQRQRQKSQK</sequence>
<reference evidence="4 5" key="1">
    <citation type="submission" date="2021-01" db="EMBL/GenBank/DDBJ databases">
        <title>WGS of actinomycetes isolated from Thailand.</title>
        <authorList>
            <person name="Thawai C."/>
        </authorList>
    </citation>
    <scope>NUCLEOTIDE SEQUENCE [LARGE SCALE GENOMIC DNA]</scope>
    <source>
        <strain evidence="4 5">LPG 2</strain>
    </source>
</reference>
<organism evidence="4 5">
    <name type="scientific">Nocardia acididurans</name>
    <dbReference type="NCBI Taxonomy" id="2802282"/>
    <lineage>
        <taxon>Bacteria</taxon>
        <taxon>Bacillati</taxon>
        <taxon>Actinomycetota</taxon>
        <taxon>Actinomycetes</taxon>
        <taxon>Mycobacteriales</taxon>
        <taxon>Nocardiaceae</taxon>
        <taxon>Nocardia</taxon>
    </lineage>
</organism>
<dbReference type="InterPro" id="IPR003615">
    <property type="entry name" value="HNH_nuc"/>
</dbReference>
<dbReference type="Pfam" id="PF02720">
    <property type="entry name" value="DUF222"/>
    <property type="match status" value="1"/>
</dbReference>
<dbReference type="CDD" id="cd00085">
    <property type="entry name" value="HNHc"/>
    <property type="match status" value="1"/>
</dbReference>
<evidence type="ECO:0000259" key="3">
    <source>
        <dbReference type="SMART" id="SM00507"/>
    </source>
</evidence>
<comment type="caution">
    <text evidence="4">The sequence shown here is derived from an EMBL/GenBank/DDBJ whole genome shotgun (WGS) entry which is preliminary data.</text>
</comment>